<reference evidence="7 8" key="1">
    <citation type="submission" date="2016-10" db="EMBL/GenBank/DDBJ databases">
        <authorList>
            <person name="de Groot N.N."/>
        </authorList>
    </citation>
    <scope>NUCLEOTIDE SEQUENCE [LARGE SCALE GENOMIC DNA]</scope>
    <source>
        <strain evidence="7 8">DSM 18610</strain>
    </source>
</reference>
<organism evidence="7 8">
    <name type="scientific">Pedobacter rhizosphaerae</name>
    <dbReference type="NCBI Taxonomy" id="390241"/>
    <lineage>
        <taxon>Bacteria</taxon>
        <taxon>Pseudomonadati</taxon>
        <taxon>Bacteroidota</taxon>
        <taxon>Sphingobacteriia</taxon>
        <taxon>Sphingobacteriales</taxon>
        <taxon>Sphingobacteriaceae</taxon>
        <taxon>Pedobacter</taxon>
    </lineage>
</organism>
<dbReference type="GO" id="GO:0017004">
    <property type="term" value="P:cytochrome complex assembly"/>
    <property type="evidence" value="ECO:0007669"/>
    <property type="project" value="UniProtKB-KW"/>
</dbReference>
<dbReference type="GO" id="GO:0016853">
    <property type="term" value="F:isomerase activity"/>
    <property type="evidence" value="ECO:0007669"/>
    <property type="project" value="UniProtKB-KW"/>
</dbReference>
<gene>
    <name evidence="7" type="ORF">SAMN04488023_15312</name>
</gene>
<dbReference type="OrthoDB" id="750178at2"/>
<dbReference type="InterPro" id="IPR012336">
    <property type="entry name" value="Thioredoxin-like_fold"/>
</dbReference>
<dbReference type="Pfam" id="PF14289">
    <property type="entry name" value="DUF4369"/>
    <property type="match status" value="1"/>
</dbReference>
<dbReference type="AlphaFoldDB" id="A0A1H9VZQ3"/>
<feature type="chain" id="PRO_5011766699" evidence="5">
    <location>
        <begin position="19"/>
        <end position="391"/>
    </location>
</feature>
<dbReference type="Gene3D" id="3.40.30.10">
    <property type="entry name" value="Glutaredoxin"/>
    <property type="match status" value="1"/>
</dbReference>
<dbReference type="PROSITE" id="PS51352">
    <property type="entry name" value="THIOREDOXIN_2"/>
    <property type="match status" value="1"/>
</dbReference>
<keyword evidence="7" id="KW-0413">Isomerase</keyword>
<dbReference type="InterPro" id="IPR013766">
    <property type="entry name" value="Thioredoxin_domain"/>
</dbReference>
<keyword evidence="2" id="KW-0201">Cytochrome c-type biogenesis</keyword>
<dbReference type="InterPro" id="IPR050553">
    <property type="entry name" value="Thioredoxin_ResA/DsbE_sf"/>
</dbReference>
<dbReference type="Pfam" id="PF13905">
    <property type="entry name" value="Thioredoxin_8"/>
    <property type="match status" value="1"/>
</dbReference>
<evidence type="ECO:0000259" key="6">
    <source>
        <dbReference type="PROSITE" id="PS51352"/>
    </source>
</evidence>
<keyword evidence="5" id="KW-0732">Signal</keyword>
<dbReference type="Proteomes" id="UP000199572">
    <property type="component" value="Unassembled WGS sequence"/>
</dbReference>
<dbReference type="STRING" id="390241.SAMN04488023_15312"/>
<dbReference type="RefSeq" id="WP_090889510.1">
    <property type="nucleotide sequence ID" value="NZ_FOGG01000053.1"/>
</dbReference>
<dbReference type="InterPro" id="IPR017937">
    <property type="entry name" value="Thioredoxin_CS"/>
</dbReference>
<evidence type="ECO:0000313" key="7">
    <source>
        <dbReference type="EMBL" id="SES27009.1"/>
    </source>
</evidence>
<evidence type="ECO:0000256" key="2">
    <source>
        <dbReference type="ARBA" id="ARBA00022748"/>
    </source>
</evidence>
<evidence type="ECO:0000256" key="1">
    <source>
        <dbReference type="ARBA" id="ARBA00004196"/>
    </source>
</evidence>
<comment type="subcellular location">
    <subcellularLocation>
        <location evidence="1">Cell envelope</location>
    </subcellularLocation>
</comment>
<dbReference type="GO" id="GO:0030313">
    <property type="term" value="C:cell envelope"/>
    <property type="evidence" value="ECO:0007669"/>
    <property type="project" value="UniProtKB-SubCell"/>
</dbReference>
<evidence type="ECO:0000256" key="5">
    <source>
        <dbReference type="SAM" id="SignalP"/>
    </source>
</evidence>
<dbReference type="SUPFAM" id="SSF52833">
    <property type="entry name" value="Thioredoxin-like"/>
    <property type="match status" value="1"/>
</dbReference>
<protein>
    <submittedName>
        <fullName evidence="7">Thiol-disulfide isomerase or thioredoxin</fullName>
    </submittedName>
</protein>
<feature type="signal peptide" evidence="5">
    <location>
        <begin position="1"/>
        <end position="18"/>
    </location>
</feature>
<name>A0A1H9VZQ3_9SPHI</name>
<keyword evidence="8" id="KW-1185">Reference proteome</keyword>
<feature type="domain" description="Thioredoxin" evidence="6">
    <location>
        <begin position="241"/>
        <end position="390"/>
    </location>
</feature>
<keyword evidence="3" id="KW-1015">Disulfide bond</keyword>
<dbReference type="EMBL" id="FOGG01000053">
    <property type="protein sequence ID" value="SES27009.1"/>
    <property type="molecule type" value="Genomic_DNA"/>
</dbReference>
<evidence type="ECO:0000256" key="3">
    <source>
        <dbReference type="ARBA" id="ARBA00023157"/>
    </source>
</evidence>
<dbReference type="InterPro" id="IPR036249">
    <property type="entry name" value="Thioredoxin-like_sf"/>
</dbReference>
<dbReference type="CDD" id="cd02966">
    <property type="entry name" value="TlpA_like_family"/>
    <property type="match status" value="1"/>
</dbReference>
<evidence type="ECO:0000256" key="4">
    <source>
        <dbReference type="ARBA" id="ARBA00023284"/>
    </source>
</evidence>
<dbReference type="PROSITE" id="PS00194">
    <property type="entry name" value="THIOREDOXIN_1"/>
    <property type="match status" value="1"/>
</dbReference>
<sequence>MKNSFLMMLLAFVFNALFGQEPVPGQFIIYGSIEGSEGLKMKLSYDDSNNVWKSDSSLVKNGEFMFSGLITQPTFAKLYGNVKTRLIDDPNTLSLFLEPGKIRLELKENEFLKAKVKGSVTQDELHKFYTSIGFPDSFNMINAQINKVTLAGSGNSSSVENNKASGILMEKRRAYYAQLKDGARKFIISHPNSFVSPYLLATLMNLPKDSLSGYYKSFSSQVKVSMWGRAIFKTLSRRYQVEVGASAQNFIAQARSGKSIGLDSFKGRKVVLLDFWGTWCVPCRQSSPQVIKFYKEFKNKDVEIISISGDGDKKLWNQVIEEDGTGLWNHITVKDAGYNSNGDDLLGAYQIDAFPTFLLIDKQGKINWITKGYGNNLYHLLKKQVDELSDQ</sequence>
<proteinExistence type="predicted"/>
<evidence type="ECO:0000313" key="8">
    <source>
        <dbReference type="Proteomes" id="UP000199572"/>
    </source>
</evidence>
<dbReference type="InterPro" id="IPR025380">
    <property type="entry name" value="DUF4369"/>
</dbReference>
<accession>A0A1H9VZQ3</accession>
<dbReference type="PANTHER" id="PTHR42852:SF6">
    <property type="entry name" value="THIOL:DISULFIDE INTERCHANGE PROTEIN DSBE"/>
    <property type="match status" value="1"/>
</dbReference>
<keyword evidence="4" id="KW-0676">Redox-active center</keyword>
<dbReference type="PANTHER" id="PTHR42852">
    <property type="entry name" value="THIOL:DISULFIDE INTERCHANGE PROTEIN DSBE"/>
    <property type="match status" value="1"/>
</dbReference>